<dbReference type="PANTHER" id="PTHR21398:SF6">
    <property type="entry name" value="AGAP007094-PA"/>
    <property type="match status" value="1"/>
</dbReference>
<feature type="compositionally biased region" description="Basic residues" evidence="1">
    <location>
        <begin position="215"/>
        <end position="225"/>
    </location>
</feature>
<feature type="compositionally biased region" description="Basic and acidic residues" evidence="1">
    <location>
        <begin position="1"/>
        <end position="12"/>
    </location>
</feature>
<evidence type="ECO:0000256" key="1">
    <source>
        <dbReference type="SAM" id="MobiDB-lite"/>
    </source>
</evidence>
<keyword evidence="3" id="KW-1185">Reference proteome</keyword>
<organism evidence="2 3">
    <name type="scientific">Orchesella dallaii</name>
    <dbReference type="NCBI Taxonomy" id="48710"/>
    <lineage>
        <taxon>Eukaryota</taxon>
        <taxon>Metazoa</taxon>
        <taxon>Ecdysozoa</taxon>
        <taxon>Arthropoda</taxon>
        <taxon>Hexapoda</taxon>
        <taxon>Collembola</taxon>
        <taxon>Entomobryomorpha</taxon>
        <taxon>Entomobryoidea</taxon>
        <taxon>Orchesellidae</taxon>
        <taxon>Orchesellinae</taxon>
        <taxon>Orchesella</taxon>
    </lineage>
</organism>
<dbReference type="EMBL" id="CAXLJM020000043">
    <property type="protein sequence ID" value="CAL8109978.1"/>
    <property type="molecule type" value="Genomic_DNA"/>
</dbReference>
<feature type="region of interest" description="Disordered" evidence="1">
    <location>
        <begin position="139"/>
        <end position="242"/>
    </location>
</feature>
<protein>
    <submittedName>
        <fullName evidence="2">Uncharacterized protein</fullName>
    </submittedName>
</protein>
<dbReference type="Proteomes" id="UP001642540">
    <property type="component" value="Unassembled WGS sequence"/>
</dbReference>
<feature type="region of interest" description="Disordered" evidence="1">
    <location>
        <begin position="1"/>
        <end position="64"/>
    </location>
</feature>
<proteinExistence type="predicted"/>
<feature type="compositionally biased region" description="Basic and acidic residues" evidence="1">
    <location>
        <begin position="195"/>
        <end position="214"/>
    </location>
</feature>
<name>A0ABP1QPQ6_9HEXA</name>
<gene>
    <name evidence="2" type="ORF">ODALV1_LOCUS13866</name>
</gene>
<reference evidence="2 3" key="1">
    <citation type="submission" date="2024-08" db="EMBL/GenBank/DDBJ databases">
        <authorList>
            <person name="Cucini C."/>
            <person name="Frati F."/>
        </authorList>
    </citation>
    <scope>NUCLEOTIDE SEQUENCE [LARGE SCALE GENOMIC DNA]</scope>
</reference>
<evidence type="ECO:0000313" key="2">
    <source>
        <dbReference type="EMBL" id="CAL8109978.1"/>
    </source>
</evidence>
<dbReference type="Pfam" id="PF07841">
    <property type="entry name" value="DM4_12"/>
    <property type="match status" value="1"/>
</dbReference>
<feature type="compositionally biased region" description="Acidic residues" evidence="1">
    <location>
        <begin position="158"/>
        <end position="191"/>
    </location>
</feature>
<feature type="compositionally biased region" description="Pro residues" evidence="1">
    <location>
        <begin position="49"/>
        <end position="63"/>
    </location>
</feature>
<dbReference type="PANTHER" id="PTHR21398">
    <property type="entry name" value="AGAP007094-PA"/>
    <property type="match status" value="1"/>
</dbReference>
<comment type="caution">
    <text evidence="2">The sequence shown here is derived from an EMBL/GenBank/DDBJ whole genome shotgun (WGS) entry which is preliminary data.</text>
</comment>
<accession>A0ABP1QPQ6</accession>
<dbReference type="SMART" id="SM00718">
    <property type="entry name" value="DM4_12"/>
    <property type="match status" value="1"/>
</dbReference>
<evidence type="ECO:0000313" key="3">
    <source>
        <dbReference type="Proteomes" id="UP001642540"/>
    </source>
</evidence>
<dbReference type="InterPro" id="IPR006631">
    <property type="entry name" value="DM4_12"/>
</dbReference>
<sequence length="362" mass="39916">MSGHVESQKRQFELAPSLPAHLPAPPSPSSSHSGGGGGGSSNLILGIPNPVPPQNNPPIPGLGPPSDDLAPFGLNHIILILVPQFKTKFRNLPDWLNSNVKVSMPITVFFDKLVVPPAFAPIMKPLINPLLMPPFGRPIPPPGSGFGQYPFPFPHENSEEDDDLENDENPEDDADNDSGSDNESQNEDAEAGSEGYEHGYGYEHEAYEESEKRALTKSKRRRKRSVILGKTSSLPVPPTGKIHSRRKRAVTFNKTVHSTERAVLLPKLERLLDSAGLGGKSCLLRTICEVHEAPLHHYGLLGQLFTMFFSVSRSIFADTHLPEYLQAERKGKTGNCSEYYIDCGKTMFSWEESHISDYNEIF</sequence>